<accession>A0A934Q2F8</accession>
<dbReference type="AlphaFoldDB" id="A0A934Q2F8"/>
<dbReference type="PANTHER" id="PTHR21366:SF14">
    <property type="entry name" value="GLYOXALASE DOMAIN-CONTAINING PROTEIN 5"/>
    <property type="match status" value="1"/>
</dbReference>
<comment type="caution">
    <text evidence="2">The sequence shown here is derived from an EMBL/GenBank/DDBJ whole genome shotgun (WGS) entry which is preliminary data.</text>
</comment>
<dbReference type="SUPFAM" id="SSF54593">
    <property type="entry name" value="Glyoxalase/Bleomycin resistance protein/Dihydroxybiphenyl dioxygenase"/>
    <property type="match status" value="1"/>
</dbReference>
<dbReference type="Proteomes" id="UP000617041">
    <property type="component" value="Unassembled WGS sequence"/>
</dbReference>
<protein>
    <submittedName>
        <fullName evidence="2">VOC family protein</fullName>
    </submittedName>
</protein>
<dbReference type="Pfam" id="PF00903">
    <property type="entry name" value="Glyoxalase"/>
    <property type="match status" value="1"/>
</dbReference>
<dbReference type="InterPro" id="IPR029068">
    <property type="entry name" value="Glyas_Bleomycin-R_OHBP_Dase"/>
</dbReference>
<evidence type="ECO:0000313" key="2">
    <source>
        <dbReference type="EMBL" id="MBK0393291.1"/>
    </source>
</evidence>
<keyword evidence="3" id="KW-1185">Reference proteome</keyword>
<feature type="domain" description="VOC" evidence="1">
    <location>
        <begin position="6"/>
        <end position="132"/>
    </location>
</feature>
<dbReference type="InterPro" id="IPR050383">
    <property type="entry name" value="GlyoxalaseI/FosfomycinResist"/>
</dbReference>
<dbReference type="RefSeq" id="WP_200788270.1">
    <property type="nucleotide sequence ID" value="NZ_JAEDAO010000001.1"/>
</dbReference>
<sequence length="135" mass="14965">MFRLLRLDHIVLRVRDREAMQRFYCDVLGCTLERVQEDLGLWQLRAGDSIIDLVPVDMKLGAAGGAAPGREGRNVDHFCLRIEPWDADAIRVHLLAHGVQPGEPALRFGADGRGPSIYLEDPEGNTVELKGPPQA</sequence>
<dbReference type="InterPro" id="IPR004360">
    <property type="entry name" value="Glyas_Fos-R_dOase_dom"/>
</dbReference>
<evidence type="ECO:0000313" key="3">
    <source>
        <dbReference type="Proteomes" id="UP000617041"/>
    </source>
</evidence>
<dbReference type="InterPro" id="IPR037523">
    <property type="entry name" value="VOC_core"/>
</dbReference>
<gene>
    <name evidence="2" type="ORF">I8E28_11875</name>
</gene>
<dbReference type="PROSITE" id="PS51819">
    <property type="entry name" value="VOC"/>
    <property type="match status" value="1"/>
</dbReference>
<dbReference type="PANTHER" id="PTHR21366">
    <property type="entry name" value="GLYOXALASE FAMILY PROTEIN"/>
    <property type="match status" value="1"/>
</dbReference>
<name>A0A934Q2F8_9BURK</name>
<organism evidence="2 3">
    <name type="scientific">Ramlibacter algicola</name>
    <dbReference type="NCBI Taxonomy" id="2795217"/>
    <lineage>
        <taxon>Bacteria</taxon>
        <taxon>Pseudomonadati</taxon>
        <taxon>Pseudomonadota</taxon>
        <taxon>Betaproteobacteria</taxon>
        <taxon>Burkholderiales</taxon>
        <taxon>Comamonadaceae</taxon>
        <taxon>Ramlibacter</taxon>
    </lineage>
</organism>
<reference evidence="2" key="1">
    <citation type="submission" date="2020-12" db="EMBL/GenBank/DDBJ databases">
        <title>Ramlibacter sp. nov., isolated from a freshwater alga, Cryptomonas.</title>
        <authorList>
            <person name="Kim H.M."/>
            <person name="Jeon C.O."/>
        </authorList>
    </citation>
    <scope>NUCLEOTIDE SEQUENCE</scope>
    <source>
        <strain evidence="2">CrO1</strain>
    </source>
</reference>
<evidence type="ECO:0000259" key="1">
    <source>
        <dbReference type="PROSITE" id="PS51819"/>
    </source>
</evidence>
<dbReference type="Gene3D" id="3.10.180.10">
    <property type="entry name" value="2,3-Dihydroxybiphenyl 1,2-Dioxygenase, domain 1"/>
    <property type="match status" value="1"/>
</dbReference>
<dbReference type="EMBL" id="JAEDAO010000001">
    <property type="protein sequence ID" value="MBK0393291.1"/>
    <property type="molecule type" value="Genomic_DNA"/>
</dbReference>
<proteinExistence type="predicted"/>